<dbReference type="PANTHER" id="PTHR21660">
    <property type="entry name" value="THIOESTERASE SUPERFAMILY MEMBER-RELATED"/>
    <property type="match status" value="1"/>
</dbReference>
<dbReference type="InterPro" id="IPR029069">
    <property type="entry name" value="HotDog_dom_sf"/>
</dbReference>
<dbReference type="Proteomes" id="UP001152607">
    <property type="component" value="Unassembled WGS sequence"/>
</dbReference>
<dbReference type="EMBL" id="CAOQHR010000006">
    <property type="protein sequence ID" value="CAI6335837.1"/>
    <property type="molecule type" value="Genomic_DNA"/>
</dbReference>
<evidence type="ECO:0000313" key="4">
    <source>
        <dbReference type="EMBL" id="CAI6335837.1"/>
    </source>
</evidence>
<sequence length="177" mass="19130">MSSRIKHAAAALSAASDVNLTALEKVKKWYEIAVDKDYDGHDAILFSSMVLESASFEPTHASPHNGKTVYSLVVPRTLCNLGGNLHGGAVALIFDISTSLAITAVSKPGFWDSGNVSRNLNCTYLRPVAEGQKIWIESEVVHLGRRMGLTRALIRTEDGKVCYTCEHSKATLGDPSL</sequence>
<reference evidence="4" key="1">
    <citation type="submission" date="2023-01" db="EMBL/GenBank/DDBJ databases">
        <authorList>
            <person name="Van Ghelder C."/>
            <person name="Rancurel C."/>
        </authorList>
    </citation>
    <scope>NUCLEOTIDE SEQUENCE</scope>
    <source>
        <strain evidence="4">CNCM I-4278</strain>
    </source>
</reference>
<comment type="caution">
    <text evidence="4">The sequence shown here is derived from an EMBL/GenBank/DDBJ whole genome shotgun (WGS) entry which is preliminary data.</text>
</comment>
<dbReference type="InterPro" id="IPR039298">
    <property type="entry name" value="ACOT13"/>
</dbReference>
<protein>
    <recommendedName>
        <fullName evidence="3">Thioesterase domain-containing protein</fullName>
    </recommendedName>
</protein>
<dbReference type="CDD" id="cd03443">
    <property type="entry name" value="PaaI_thioesterase"/>
    <property type="match status" value="1"/>
</dbReference>
<dbReference type="GO" id="GO:0047617">
    <property type="term" value="F:fatty acyl-CoA hydrolase activity"/>
    <property type="evidence" value="ECO:0007669"/>
    <property type="project" value="InterPro"/>
</dbReference>
<keyword evidence="2" id="KW-0378">Hydrolase</keyword>
<proteinExistence type="inferred from homology"/>
<dbReference type="AlphaFoldDB" id="A0A9W4UJH9"/>
<dbReference type="InterPro" id="IPR003736">
    <property type="entry name" value="PAAI_dom"/>
</dbReference>
<dbReference type="PANTHER" id="PTHR21660:SF1">
    <property type="entry name" value="ACYL-COENZYME A THIOESTERASE 13"/>
    <property type="match status" value="1"/>
</dbReference>
<dbReference type="Gene3D" id="3.10.129.10">
    <property type="entry name" value="Hotdog Thioesterase"/>
    <property type="match status" value="1"/>
</dbReference>
<dbReference type="SUPFAM" id="SSF54637">
    <property type="entry name" value="Thioesterase/thiol ester dehydrase-isomerase"/>
    <property type="match status" value="1"/>
</dbReference>
<comment type="similarity">
    <text evidence="1">Belongs to the thioesterase PaaI family.</text>
</comment>
<dbReference type="NCBIfam" id="TIGR00369">
    <property type="entry name" value="unchar_dom_1"/>
    <property type="match status" value="1"/>
</dbReference>
<keyword evidence="5" id="KW-1185">Reference proteome</keyword>
<dbReference type="OrthoDB" id="2831072at2759"/>
<accession>A0A9W4UJH9</accession>
<organism evidence="4 5">
    <name type="scientific">Periconia digitata</name>
    <dbReference type="NCBI Taxonomy" id="1303443"/>
    <lineage>
        <taxon>Eukaryota</taxon>
        <taxon>Fungi</taxon>
        <taxon>Dikarya</taxon>
        <taxon>Ascomycota</taxon>
        <taxon>Pezizomycotina</taxon>
        <taxon>Dothideomycetes</taxon>
        <taxon>Pleosporomycetidae</taxon>
        <taxon>Pleosporales</taxon>
        <taxon>Massarineae</taxon>
        <taxon>Periconiaceae</taxon>
        <taxon>Periconia</taxon>
    </lineage>
</organism>
<dbReference type="Pfam" id="PF03061">
    <property type="entry name" value="4HBT"/>
    <property type="match status" value="1"/>
</dbReference>
<feature type="domain" description="Thioesterase" evidence="3">
    <location>
        <begin position="82"/>
        <end position="162"/>
    </location>
</feature>
<name>A0A9W4UJH9_9PLEO</name>
<evidence type="ECO:0000313" key="5">
    <source>
        <dbReference type="Proteomes" id="UP001152607"/>
    </source>
</evidence>
<dbReference type="InterPro" id="IPR006683">
    <property type="entry name" value="Thioestr_dom"/>
</dbReference>
<evidence type="ECO:0000259" key="3">
    <source>
        <dbReference type="Pfam" id="PF03061"/>
    </source>
</evidence>
<gene>
    <name evidence="4" type="ORF">PDIGIT_LOCUS8923</name>
</gene>
<evidence type="ECO:0000256" key="1">
    <source>
        <dbReference type="ARBA" id="ARBA00008324"/>
    </source>
</evidence>
<evidence type="ECO:0000256" key="2">
    <source>
        <dbReference type="ARBA" id="ARBA00022801"/>
    </source>
</evidence>